<dbReference type="GO" id="GO:0008198">
    <property type="term" value="F:ferrous iron binding"/>
    <property type="evidence" value="ECO:0007669"/>
    <property type="project" value="TreeGrafter"/>
</dbReference>
<comment type="caution">
    <text evidence="11">The sequence shown here is derived from an EMBL/GenBank/DDBJ whole genome shotgun (WGS) entry which is preliminary data.</text>
</comment>
<evidence type="ECO:0000313" key="11">
    <source>
        <dbReference type="EMBL" id="KKB75881.1"/>
    </source>
</evidence>
<comment type="catalytic activity">
    <reaction evidence="1">
        <text>D-mannonate = 2-dehydro-3-deoxy-D-gluconate + H2O</text>
        <dbReference type="Rhea" id="RHEA:20097"/>
        <dbReference type="ChEBI" id="CHEBI:15377"/>
        <dbReference type="ChEBI" id="CHEBI:17767"/>
        <dbReference type="ChEBI" id="CHEBI:57990"/>
        <dbReference type="EC" id="4.2.1.8"/>
    </reaction>
</comment>
<dbReference type="EMBL" id="LAJG01000048">
    <property type="protein sequence ID" value="KKB75881.1"/>
    <property type="molecule type" value="Genomic_DNA"/>
</dbReference>
<dbReference type="GO" id="GO:0008927">
    <property type="term" value="F:mannonate dehydratase activity"/>
    <property type="evidence" value="ECO:0007669"/>
    <property type="project" value="UniProtKB-EC"/>
</dbReference>
<accession>A0A0F5L0C5</accession>
<comment type="similarity">
    <text evidence="6">Belongs to the mannonate dehydratase family.</text>
</comment>
<evidence type="ECO:0000256" key="3">
    <source>
        <dbReference type="ARBA" id="ARBA00001954"/>
    </source>
</evidence>
<evidence type="ECO:0000256" key="4">
    <source>
        <dbReference type="ARBA" id="ARBA00002713"/>
    </source>
</evidence>
<reference evidence="11 12" key="1">
    <citation type="submission" date="2015-03" db="EMBL/GenBank/DDBJ databases">
        <authorList>
            <person name="Hassan Y.I."/>
            <person name="Lepp D."/>
            <person name="Zhou T."/>
        </authorList>
    </citation>
    <scope>NUCLEOTIDE SEQUENCE [LARGE SCALE GENOMIC DNA]</scope>
    <source>
        <strain evidence="11 12">GH2-10</strain>
    </source>
</reference>
<sequence>MYVGTQLSGGMVEEFGDAHLRQLAQLGLYHVCIDPVGNPRDWTRDDIARHIERVDAAGLKLDMVQLPLASLIIDRDDIDKVSSPAIVLGQGDERDRQIEAICKLIENLASLGVHSAKYNFSYLGVPRTKSERGRGGALVPTFRADQITNAGDITSAGHVSADAFWERITYFLERVIPVAEANKVRLACHPNDPMTPPNYRGIEESVISHVEGLKRFVSIAESPYHGLNFCQGTIGESLENPREEIGDVIRWFGSRGKIFNVHFRNIKGKRFSFTEVFPDDGDMDMPAALKIYKEVGVDCMIMPDHVPEIDGISPFETGFAFCYGYIIGLFQANGWDPYGRP</sequence>
<dbReference type="AlphaFoldDB" id="A0A0F5L0C5"/>
<evidence type="ECO:0000256" key="7">
    <source>
        <dbReference type="ARBA" id="ARBA00012927"/>
    </source>
</evidence>
<proteinExistence type="inferred from homology"/>
<keyword evidence="10" id="KW-0456">Lyase</keyword>
<dbReference type="UniPathway" id="UPA00246"/>
<dbReference type="InterPro" id="IPR004628">
    <property type="entry name" value="Man_deHydtase"/>
</dbReference>
<evidence type="ECO:0000256" key="2">
    <source>
        <dbReference type="ARBA" id="ARBA00001936"/>
    </source>
</evidence>
<evidence type="ECO:0000256" key="10">
    <source>
        <dbReference type="ARBA" id="ARBA00023239"/>
    </source>
</evidence>
<evidence type="ECO:0000256" key="9">
    <source>
        <dbReference type="ARBA" id="ARBA00023211"/>
    </source>
</evidence>
<comment type="cofactor">
    <cofactor evidence="3">
        <name>Fe(2+)</name>
        <dbReference type="ChEBI" id="CHEBI:29033"/>
    </cofactor>
</comment>
<keyword evidence="8" id="KW-0408">Iron</keyword>
<evidence type="ECO:0000256" key="5">
    <source>
        <dbReference type="ARBA" id="ARBA00004892"/>
    </source>
</evidence>
<dbReference type="SUPFAM" id="SSF51658">
    <property type="entry name" value="Xylose isomerase-like"/>
    <property type="match status" value="1"/>
</dbReference>
<comment type="cofactor">
    <cofactor evidence="2">
        <name>Mn(2+)</name>
        <dbReference type="ChEBI" id="CHEBI:29035"/>
    </cofactor>
</comment>
<dbReference type="GO" id="GO:0042840">
    <property type="term" value="P:D-glucuronate catabolic process"/>
    <property type="evidence" value="ECO:0007669"/>
    <property type="project" value="TreeGrafter"/>
</dbReference>
<protein>
    <recommendedName>
        <fullName evidence="7">mannonate dehydratase</fullName>
        <ecNumber evidence="7">4.2.1.8</ecNumber>
    </recommendedName>
</protein>
<comment type="function">
    <text evidence="4">Catalyzes the dehydration of D-mannonate.</text>
</comment>
<name>A0A0F5L0C5_9HYPH</name>
<dbReference type="Pfam" id="PF03786">
    <property type="entry name" value="UxuA"/>
    <property type="match status" value="1"/>
</dbReference>
<evidence type="ECO:0000256" key="6">
    <source>
        <dbReference type="ARBA" id="ARBA00007389"/>
    </source>
</evidence>
<dbReference type="Gene3D" id="3.20.20.150">
    <property type="entry name" value="Divalent-metal-dependent TIM barrel enzymes"/>
    <property type="match status" value="1"/>
</dbReference>
<dbReference type="PATRIC" id="fig|361041.3.peg.3252"/>
<dbReference type="OrthoDB" id="9780250at2"/>
<comment type="pathway">
    <text evidence="5">Carbohydrate metabolism; pentose and glucuronate interconversion.</text>
</comment>
<gene>
    <name evidence="11" type="ORF">VW35_19175</name>
</gene>
<dbReference type="RefSeq" id="WP_046144699.1">
    <property type="nucleotide sequence ID" value="NZ_LAJG01000048.1"/>
</dbReference>
<dbReference type="EC" id="4.2.1.8" evidence="7"/>
<evidence type="ECO:0000313" key="12">
    <source>
        <dbReference type="Proteomes" id="UP000033514"/>
    </source>
</evidence>
<evidence type="ECO:0000256" key="8">
    <source>
        <dbReference type="ARBA" id="ARBA00023004"/>
    </source>
</evidence>
<organism evidence="11 12">
    <name type="scientific">Devosia soli</name>
    <dbReference type="NCBI Taxonomy" id="361041"/>
    <lineage>
        <taxon>Bacteria</taxon>
        <taxon>Pseudomonadati</taxon>
        <taxon>Pseudomonadota</taxon>
        <taxon>Alphaproteobacteria</taxon>
        <taxon>Hyphomicrobiales</taxon>
        <taxon>Devosiaceae</taxon>
        <taxon>Devosia</taxon>
    </lineage>
</organism>
<keyword evidence="12" id="KW-1185">Reference proteome</keyword>
<dbReference type="Proteomes" id="UP000033514">
    <property type="component" value="Unassembled WGS sequence"/>
</dbReference>
<dbReference type="GO" id="GO:0030145">
    <property type="term" value="F:manganese ion binding"/>
    <property type="evidence" value="ECO:0007669"/>
    <property type="project" value="TreeGrafter"/>
</dbReference>
<evidence type="ECO:0000256" key="1">
    <source>
        <dbReference type="ARBA" id="ARBA00001794"/>
    </source>
</evidence>
<dbReference type="InterPro" id="IPR036237">
    <property type="entry name" value="Xyl_isomerase-like_sf"/>
</dbReference>
<dbReference type="PANTHER" id="PTHR30387">
    <property type="entry name" value="MANNONATE DEHYDRATASE"/>
    <property type="match status" value="1"/>
</dbReference>
<dbReference type="PANTHER" id="PTHR30387:SF2">
    <property type="entry name" value="MANNONATE DEHYDRATASE"/>
    <property type="match status" value="1"/>
</dbReference>
<dbReference type="STRING" id="361041.VW35_19175"/>
<keyword evidence="9" id="KW-0464">Manganese</keyword>